<proteinExistence type="predicted"/>
<sequence>MWCSLFPTCEFMPGVRNISMPKGYQHKRPQPTRQNKASLHPIFSLQLPKDLRSVVMAPDPRLDRDSRCRANADKGAQIKIK</sequence>
<keyword evidence="2" id="KW-1185">Reference proteome</keyword>
<accession>A0AAP0MH81</accession>
<evidence type="ECO:0000313" key="1">
    <source>
        <dbReference type="EMBL" id="KAK9210427.1"/>
    </source>
</evidence>
<evidence type="ECO:0000313" key="2">
    <source>
        <dbReference type="Proteomes" id="UP001428341"/>
    </source>
</evidence>
<name>A0AAP0MH81_9ROSI</name>
<dbReference type="EMBL" id="JBCGBO010000004">
    <property type="protein sequence ID" value="KAK9210427.1"/>
    <property type="molecule type" value="Genomic_DNA"/>
</dbReference>
<dbReference type="Proteomes" id="UP001428341">
    <property type="component" value="Unassembled WGS sequence"/>
</dbReference>
<dbReference type="AlphaFoldDB" id="A0AAP0MH81"/>
<gene>
    <name evidence="1" type="ORF">WN944_002797</name>
</gene>
<comment type="caution">
    <text evidence="1">The sequence shown here is derived from an EMBL/GenBank/DDBJ whole genome shotgun (WGS) entry which is preliminary data.</text>
</comment>
<reference evidence="1 2" key="1">
    <citation type="submission" date="2024-05" db="EMBL/GenBank/DDBJ databases">
        <title>Haplotype-resolved chromosome-level genome assembly of Huyou (Citrus changshanensis).</title>
        <authorList>
            <person name="Miao C."/>
            <person name="Chen W."/>
            <person name="Wu Y."/>
            <person name="Wang L."/>
            <person name="Zhao S."/>
            <person name="Grierson D."/>
            <person name="Xu C."/>
            <person name="Chen K."/>
        </authorList>
    </citation>
    <scope>NUCLEOTIDE SEQUENCE [LARGE SCALE GENOMIC DNA]</scope>
    <source>
        <strain evidence="1">01-14</strain>
        <tissue evidence="1">Leaf</tissue>
    </source>
</reference>
<organism evidence="1 2">
    <name type="scientific">Citrus x changshan-huyou</name>
    <dbReference type="NCBI Taxonomy" id="2935761"/>
    <lineage>
        <taxon>Eukaryota</taxon>
        <taxon>Viridiplantae</taxon>
        <taxon>Streptophyta</taxon>
        <taxon>Embryophyta</taxon>
        <taxon>Tracheophyta</taxon>
        <taxon>Spermatophyta</taxon>
        <taxon>Magnoliopsida</taxon>
        <taxon>eudicotyledons</taxon>
        <taxon>Gunneridae</taxon>
        <taxon>Pentapetalae</taxon>
        <taxon>rosids</taxon>
        <taxon>malvids</taxon>
        <taxon>Sapindales</taxon>
        <taxon>Rutaceae</taxon>
        <taxon>Aurantioideae</taxon>
        <taxon>Citrus</taxon>
    </lineage>
</organism>
<protein>
    <submittedName>
        <fullName evidence="1">Uncharacterized protein</fullName>
    </submittedName>
</protein>